<dbReference type="GO" id="GO:0004838">
    <property type="term" value="F:L-tyrosine-2-oxoglutarate transaminase activity"/>
    <property type="evidence" value="ECO:0007669"/>
    <property type="project" value="TreeGrafter"/>
</dbReference>
<dbReference type="GO" id="GO:0030170">
    <property type="term" value="F:pyridoxal phosphate binding"/>
    <property type="evidence" value="ECO:0007669"/>
    <property type="project" value="InterPro"/>
</dbReference>
<gene>
    <name evidence="9" type="primary">hisC_9</name>
    <name evidence="9" type="ORF">LMG28614_05152</name>
</gene>
<evidence type="ECO:0000256" key="2">
    <source>
        <dbReference type="ARBA" id="ARBA00007441"/>
    </source>
</evidence>
<feature type="domain" description="Aminotransferase class I/classII large" evidence="8">
    <location>
        <begin position="141"/>
        <end position="506"/>
    </location>
</feature>
<dbReference type="PRINTS" id="PR00799">
    <property type="entry name" value="TRANSAMINASE"/>
</dbReference>
<evidence type="ECO:0000256" key="4">
    <source>
        <dbReference type="ARBA" id="ARBA00022576"/>
    </source>
</evidence>
<evidence type="ECO:0000313" key="9">
    <source>
        <dbReference type="EMBL" id="CAB3800355.1"/>
    </source>
</evidence>
<dbReference type="CDD" id="cd00609">
    <property type="entry name" value="AAT_like"/>
    <property type="match status" value="1"/>
</dbReference>
<sequence length="511" mass="55323">MALCSDQSSLSGYAQSGHKGRSWDGPGAGWRLSPVGVRAELFSPYDAGVPVFQANNCLLLVLSPEKRSRIRYNAKLRSLAAIRHLSAFCIRRLRLGRPRSEPPSFHYCCPPTMSLFSAVELAPRDPILGLNEAFNADTRATKVNLGVGVYFDEEGKIPLLRAVREAEKARVEAALPRGYLPIEGIAAYDAAVQKLLLGNDSPLIAAGRVVTAQALGGTGALKIGADFLKRLNPAAKVAISDPSWENHRALFEGAGFQVESYPYYDAHTHGVNFAGMLSALDGYAAGTVVVLHACCHNPTGVDLTVDQWKQVVEVVKARDLVPFLDIAYQGFGDNIESDAAAVRLFAASELNVFVSSSFSKSFSLYGERVGALSIITASKEEAARVLSQLKRVIRTNYSNPPTHGGSVVAAVLASPELRATWEKELAEMRDRIRAMRNGLVERLRASGVDRDFSFVNAQRGMFSYSGLTAPQVDRLREEFGIYAVGTGRICVAALNTRNLDTVANAIAHVLK</sequence>
<dbReference type="Pfam" id="PF00155">
    <property type="entry name" value="Aminotran_1_2"/>
    <property type="match status" value="1"/>
</dbReference>
<evidence type="ECO:0000256" key="6">
    <source>
        <dbReference type="ARBA" id="ARBA00022898"/>
    </source>
</evidence>
<dbReference type="Gene3D" id="3.90.1150.10">
    <property type="entry name" value="Aspartate Aminotransferase, domain 1"/>
    <property type="match status" value="1"/>
</dbReference>
<dbReference type="InterPro" id="IPR004838">
    <property type="entry name" value="NHTrfase_class1_PyrdxlP-BS"/>
</dbReference>
<dbReference type="Proteomes" id="UP000494365">
    <property type="component" value="Unassembled WGS sequence"/>
</dbReference>
<comment type="similarity">
    <text evidence="2 7">Belongs to the class-I pyridoxal-phosphate-dependent aminotransferase family.</text>
</comment>
<evidence type="ECO:0000256" key="3">
    <source>
        <dbReference type="ARBA" id="ARBA00011738"/>
    </source>
</evidence>
<keyword evidence="10" id="KW-1185">Reference proteome</keyword>
<reference evidence="9 10" key="1">
    <citation type="submission" date="2020-04" db="EMBL/GenBank/DDBJ databases">
        <authorList>
            <person name="De Canck E."/>
        </authorList>
    </citation>
    <scope>NUCLEOTIDE SEQUENCE [LARGE SCALE GENOMIC DNA]</scope>
    <source>
        <strain evidence="9 10">LMG 28614</strain>
    </source>
</reference>
<dbReference type="InterPro" id="IPR015424">
    <property type="entry name" value="PyrdxlP-dep_Trfase"/>
</dbReference>
<name>A0A6S7BHK3_9BURK</name>
<dbReference type="FunFam" id="3.90.1150.10:FF:000001">
    <property type="entry name" value="Aspartate aminotransferase"/>
    <property type="match status" value="1"/>
</dbReference>
<dbReference type="EMBL" id="CADIKK010000028">
    <property type="protein sequence ID" value="CAB3800355.1"/>
    <property type="molecule type" value="Genomic_DNA"/>
</dbReference>
<dbReference type="SUPFAM" id="SSF53383">
    <property type="entry name" value="PLP-dependent transferases"/>
    <property type="match status" value="1"/>
</dbReference>
<keyword evidence="4 7" id="KW-0032">Aminotransferase</keyword>
<organism evidence="9 10">
    <name type="scientific">Paraburkholderia ultramafica</name>
    <dbReference type="NCBI Taxonomy" id="1544867"/>
    <lineage>
        <taxon>Bacteria</taxon>
        <taxon>Pseudomonadati</taxon>
        <taxon>Pseudomonadota</taxon>
        <taxon>Betaproteobacteria</taxon>
        <taxon>Burkholderiales</taxon>
        <taxon>Burkholderiaceae</taxon>
        <taxon>Paraburkholderia</taxon>
    </lineage>
</organism>
<evidence type="ECO:0000259" key="8">
    <source>
        <dbReference type="Pfam" id="PF00155"/>
    </source>
</evidence>
<evidence type="ECO:0000313" key="10">
    <source>
        <dbReference type="Proteomes" id="UP000494365"/>
    </source>
</evidence>
<proteinExistence type="inferred from homology"/>
<evidence type="ECO:0000256" key="1">
    <source>
        <dbReference type="ARBA" id="ARBA00001933"/>
    </source>
</evidence>
<comment type="cofactor">
    <cofactor evidence="1 7">
        <name>pyridoxal 5'-phosphate</name>
        <dbReference type="ChEBI" id="CHEBI:597326"/>
    </cofactor>
</comment>
<evidence type="ECO:0000256" key="5">
    <source>
        <dbReference type="ARBA" id="ARBA00022679"/>
    </source>
</evidence>
<dbReference type="InterPro" id="IPR000796">
    <property type="entry name" value="Asp_trans"/>
</dbReference>
<dbReference type="AlphaFoldDB" id="A0A6S7BHK3"/>
<dbReference type="Gene3D" id="3.40.640.10">
    <property type="entry name" value="Type I PLP-dependent aspartate aminotransferase-like (Major domain)"/>
    <property type="match status" value="1"/>
</dbReference>
<keyword evidence="5 7" id="KW-0808">Transferase</keyword>
<dbReference type="PANTHER" id="PTHR11879">
    <property type="entry name" value="ASPARTATE AMINOTRANSFERASE"/>
    <property type="match status" value="1"/>
</dbReference>
<dbReference type="GO" id="GO:0033585">
    <property type="term" value="P:L-phenylalanine biosynthetic process from chorismate via phenylpyruvate"/>
    <property type="evidence" value="ECO:0007669"/>
    <property type="project" value="TreeGrafter"/>
</dbReference>
<keyword evidence="6" id="KW-0663">Pyridoxal phosphate</keyword>
<dbReference type="EC" id="2.6.1.-" evidence="7"/>
<dbReference type="PROSITE" id="PS00105">
    <property type="entry name" value="AA_TRANSFER_CLASS_1"/>
    <property type="match status" value="1"/>
</dbReference>
<dbReference type="InterPro" id="IPR015422">
    <property type="entry name" value="PyrdxlP-dep_Trfase_small"/>
</dbReference>
<accession>A0A6S7BHK3</accession>
<dbReference type="GO" id="GO:0042802">
    <property type="term" value="F:identical protein binding"/>
    <property type="evidence" value="ECO:0007669"/>
    <property type="project" value="TreeGrafter"/>
</dbReference>
<comment type="subunit">
    <text evidence="3">Homodimer.</text>
</comment>
<protein>
    <recommendedName>
        <fullName evidence="7">Aminotransferase</fullName>
        <ecNumber evidence="7">2.6.1.-</ecNumber>
    </recommendedName>
</protein>
<dbReference type="NCBIfam" id="NF006719">
    <property type="entry name" value="PRK09257.1"/>
    <property type="match status" value="1"/>
</dbReference>
<dbReference type="InterPro" id="IPR015421">
    <property type="entry name" value="PyrdxlP-dep_Trfase_major"/>
</dbReference>
<dbReference type="GO" id="GO:0005829">
    <property type="term" value="C:cytosol"/>
    <property type="evidence" value="ECO:0007669"/>
    <property type="project" value="TreeGrafter"/>
</dbReference>
<evidence type="ECO:0000256" key="7">
    <source>
        <dbReference type="RuleBase" id="RU000481"/>
    </source>
</evidence>
<dbReference type="PANTHER" id="PTHR11879:SF37">
    <property type="entry name" value="AROMATIC-AMINO-ACID AMINOTRANSFERASE"/>
    <property type="match status" value="1"/>
</dbReference>
<dbReference type="InterPro" id="IPR004839">
    <property type="entry name" value="Aminotransferase_I/II_large"/>
</dbReference>
<dbReference type="FunFam" id="3.40.640.10:FF:000015">
    <property type="entry name" value="Aspartate aminotransferase"/>
    <property type="match status" value="1"/>
</dbReference>